<name>A0A2I1INZ3_9ACTO</name>
<evidence type="ECO:0000313" key="2">
    <source>
        <dbReference type="Proteomes" id="UP000235122"/>
    </source>
</evidence>
<reference evidence="1 2" key="1">
    <citation type="submission" date="2017-12" db="EMBL/GenBank/DDBJ databases">
        <title>Phylogenetic diversity of female urinary microbiome.</title>
        <authorList>
            <person name="Thomas-White K."/>
            <person name="Wolfe A.J."/>
        </authorList>
    </citation>
    <scope>NUCLEOTIDE SEQUENCE [LARGE SCALE GENOMIC DNA]</scope>
    <source>
        <strain evidence="1 2">UMB0402</strain>
    </source>
</reference>
<sequence length="167" mass="18466">MSTNLLNKAKLAKLEPKRPLDAPPTRTEIRSFQAGTIDHRPRLAVNQQLPKLNMPKPGPWAANVAKTAIELLTGFRPTSPLRQWVLPEIHDALLTRVQIARQSRRNVPAKSARIISCHVEGVRALKSGNLKAVEAATVIFDGKKSRAVALRLEPLRGRWVVTALEIG</sequence>
<accession>A0A2I1INZ3</accession>
<gene>
    <name evidence="1" type="ORF">CYJ19_04155</name>
</gene>
<dbReference type="Proteomes" id="UP000235122">
    <property type="component" value="Unassembled WGS sequence"/>
</dbReference>
<dbReference type="STRING" id="33007.HMPREF3198_01392"/>
<protein>
    <submittedName>
        <fullName evidence="1">Uncharacterized protein</fullName>
    </submittedName>
</protein>
<dbReference type="RefSeq" id="WP_024330939.1">
    <property type="nucleotide sequence ID" value="NZ_JASOXK010000002.1"/>
</dbReference>
<dbReference type="GeneID" id="35867825"/>
<dbReference type="InterPro" id="IPR045596">
    <property type="entry name" value="DUF6459"/>
</dbReference>
<dbReference type="EMBL" id="PKKO01000002">
    <property type="protein sequence ID" value="PKY72838.1"/>
    <property type="molecule type" value="Genomic_DNA"/>
</dbReference>
<organism evidence="1 2">
    <name type="scientific">Winkia neuii</name>
    <dbReference type="NCBI Taxonomy" id="33007"/>
    <lineage>
        <taxon>Bacteria</taxon>
        <taxon>Bacillati</taxon>
        <taxon>Actinomycetota</taxon>
        <taxon>Actinomycetes</taxon>
        <taxon>Actinomycetales</taxon>
        <taxon>Actinomycetaceae</taxon>
        <taxon>Winkia</taxon>
    </lineage>
</organism>
<dbReference type="Pfam" id="PF20060">
    <property type="entry name" value="DUF6459"/>
    <property type="match status" value="1"/>
</dbReference>
<comment type="caution">
    <text evidence="1">The sequence shown here is derived from an EMBL/GenBank/DDBJ whole genome shotgun (WGS) entry which is preliminary data.</text>
</comment>
<proteinExistence type="predicted"/>
<evidence type="ECO:0000313" key="1">
    <source>
        <dbReference type="EMBL" id="PKY72838.1"/>
    </source>
</evidence>
<keyword evidence="2" id="KW-1185">Reference proteome</keyword>
<dbReference type="AlphaFoldDB" id="A0A2I1INZ3"/>